<evidence type="ECO:0000313" key="1">
    <source>
        <dbReference type="EMBL" id="KAJ8116428.1"/>
    </source>
</evidence>
<comment type="caution">
    <text evidence="1">The sequence shown here is derived from an EMBL/GenBank/DDBJ whole genome shotgun (WGS) entry which is preliminary data.</text>
</comment>
<keyword evidence="2" id="KW-1185">Reference proteome</keyword>
<protein>
    <submittedName>
        <fullName evidence="1">Uncharacterized protein</fullName>
    </submittedName>
</protein>
<gene>
    <name evidence="1" type="ORF">ONZ43_g4442</name>
</gene>
<sequence>MLIFSSLHLYFSCREANASCGGREPRLKPRTIGMYQSRVNGVSTISGLQRMYPVVKTWDRVVDEYSRRLLGFPGDKLLAISAMAASLVRMARDERRLESRYCAGLIFDLGGKDWGWEGELLWAVTRPATLLGTTGGAFTPSWSWASVEAPIHRWQAVVSNLPEDGIRLLDIHAPLADERNPYGAVKGGYVKLLARTRPFSTIDTAEMHLVITRNTNIGDDTYNASTQSALVVRPDTAEVDDMIARGGEGLTMVELVAARTNNKLRPTYPAGILIMTNTRKPPEGPSEDGYQRIGIFEFQIRNVSSSDVQHQALKRSQTLFENRDLQELRIV</sequence>
<name>A0ACC2IMS8_9PEZI</name>
<dbReference type="EMBL" id="JAPESX010001196">
    <property type="protein sequence ID" value="KAJ8116428.1"/>
    <property type="molecule type" value="Genomic_DNA"/>
</dbReference>
<accession>A0ACC2IMS8</accession>
<dbReference type="Proteomes" id="UP001153334">
    <property type="component" value="Unassembled WGS sequence"/>
</dbReference>
<evidence type="ECO:0000313" key="2">
    <source>
        <dbReference type="Proteomes" id="UP001153334"/>
    </source>
</evidence>
<proteinExistence type="predicted"/>
<organism evidence="1 2">
    <name type="scientific">Nemania bipapillata</name>
    <dbReference type="NCBI Taxonomy" id="110536"/>
    <lineage>
        <taxon>Eukaryota</taxon>
        <taxon>Fungi</taxon>
        <taxon>Dikarya</taxon>
        <taxon>Ascomycota</taxon>
        <taxon>Pezizomycotina</taxon>
        <taxon>Sordariomycetes</taxon>
        <taxon>Xylariomycetidae</taxon>
        <taxon>Xylariales</taxon>
        <taxon>Xylariaceae</taxon>
        <taxon>Nemania</taxon>
    </lineage>
</organism>
<reference evidence="1" key="1">
    <citation type="submission" date="2022-11" db="EMBL/GenBank/DDBJ databases">
        <title>Genome Sequence of Nemania bipapillata.</title>
        <authorList>
            <person name="Buettner E."/>
        </authorList>
    </citation>
    <scope>NUCLEOTIDE SEQUENCE</scope>
    <source>
        <strain evidence="1">CP14</strain>
    </source>
</reference>